<comment type="caution">
    <text evidence="2">The sequence shown here is derived from an EMBL/GenBank/DDBJ whole genome shotgun (WGS) entry which is preliminary data.</text>
</comment>
<sequence length="138" mass="15452">METLLKIYCDGGARGNPGPAAAAFVAERQGKVIFKNAKFLGKATNNVAEYSAVLFAMKWLSKFSDKTFDEVRFVLDSELVAKQLAGLFKIKNENLRSLYFSVKEEEEKIPLRISFAAVPRNKNRLADLLVNMTLDENS</sequence>
<evidence type="ECO:0000313" key="2">
    <source>
        <dbReference type="EMBL" id="KKT64548.1"/>
    </source>
</evidence>
<dbReference type="InterPro" id="IPR036397">
    <property type="entry name" value="RNaseH_sf"/>
</dbReference>
<dbReference type="GO" id="GO:0003676">
    <property type="term" value="F:nucleic acid binding"/>
    <property type="evidence" value="ECO:0007669"/>
    <property type="project" value="InterPro"/>
</dbReference>
<name>A0A0G1IZS4_9BACT</name>
<dbReference type="InterPro" id="IPR012337">
    <property type="entry name" value="RNaseH-like_sf"/>
</dbReference>
<evidence type="ECO:0000313" key="3">
    <source>
        <dbReference type="Proteomes" id="UP000034826"/>
    </source>
</evidence>
<dbReference type="PANTHER" id="PTHR46387:SF2">
    <property type="entry name" value="RIBONUCLEASE HI"/>
    <property type="match status" value="1"/>
</dbReference>
<dbReference type="EMBL" id="LCIY01000056">
    <property type="protein sequence ID" value="KKT64548.1"/>
    <property type="molecule type" value="Genomic_DNA"/>
</dbReference>
<dbReference type="Gene3D" id="3.30.420.10">
    <property type="entry name" value="Ribonuclease H-like superfamily/Ribonuclease H"/>
    <property type="match status" value="1"/>
</dbReference>
<feature type="domain" description="RNase H type-1" evidence="1">
    <location>
        <begin position="1"/>
        <end position="135"/>
    </location>
</feature>
<dbReference type="SUPFAM" id="SSF53098">
    <property type="entry name" value="Ribonuclease H-like"/>
    <property type="match status" value="1"/>
</dbReference>
<accession>A0A0G1IZS4</accession>
<dbReference type="CDD" id="cd09279">
    <property type="entry name" value="RNase_HI_like"/>
    <property type="match status" value="1"/>
</dbReference>
<dbReference type="PROSITE" id="PS50879">
    <property type="entry name" value="RNASE_H_1"/>
    <property type="match status" value="1"/>
</dbReference>
<dbReference type="AlphaFoldDB" id="A0A0G1IZS4"/>
<dbReference type="PANTHER" id="PTHR46387">
    <property type="entry name" value="POLYNUCLEOTIDYL TRANSFERASE, RIBONUCLEASE H-LIKE SUPERFAMILY PROTEIN"/>
    <property type="match status" value="1"/>
</dbReference>
<dbReference type="GO" id="GO:0004523">
    <property type="term" value="F:RNA-DNA hybrid ribonuclease activity"/>
    <property type="evidence" value="ECO:0007669"/>
    <property type="project" value="InterPro"/>
</dbReference>
<protein>
    <submittedName>
        <fullName evidence="2">Ribonuclease H</fullName>
    </submittedName>
</protein>
<proteinExistence type="predicted"/>
<reference evidence="2 3" key="1">
    <citation type="journal article" date="2015" name="Nature">
        <title>rRNA introns, odd ribosomes, and small enigmatic genomes across a large radiation of phyla.</title>
        <authorList>
            <person name="Brown C.T."/>
            <person name="Hug L.A."/>
            <person name="Thomas B.C."/>
            <person name="Sharon I."/>
            <person name="Castelle C.J."/>
            <person name="Singh A."/>
            <person name="Wilkins M.J."/>
            <person name="Williams K.H."/>
            <person name="Banfield J.F."/>
        </authorList>
    </citation>
    <scope>NUCLEOTIDE SEQUENCE [LARGE SCALE GENOMIC DNA]</scope>
</reference>
<dbReference type="Proteomes" id="UP000034826">
    <property type="component" value="Unassembled WGS sequence"/>
</dbReference>
<gene>
    <name evidence="2" type="ORF">UW60_C0056G0008</name>
</gene>
<organism evidence="2 3">
    <name type="scientific">Candidatus Woesebacteria bacterium GW2011_GWA2_44_33</name>
    <dbReference type="NCBI Taxonomy" id="1618564"/>
    <lineage>
        <taxon>Bacteria</taxon>
        <taxon>Candidatus Woeseibacteriota</taxon>
    </lineage>
</organism>
<dbReference type="InterPro" id="IPR002156">
    <property type="entry name" value="RNaseH_domain"/>
</dbReference>
<evidence type="ECO:0000259" key="1">
    <source>
        <dbReference type="PROSITE" id="PS50879"/>
    </source>
</evidence>
<dbReference type="Pfam" id="PF13456">
    <property type="entry name" value="RVT_3"/>
    <property type="match status" value="1"/>
</dbReference>